<name>A0A3D8VW97_STRAG</name>
<reference evidence="1 2" key="1">
    <citation type="journal article" date="2018" name="Emerg. Microbes Infect.">
        <title>Phenotypic and molecular analysis of nontypeable Group B streptococci: identification of cps2a and hybrid cps2a/cps5 Group B streptococcal capsule gene clusters.</title>
        <authorList>
            <person name="Alhhazmi A."/>
            <person name="Tyrrell G.J."/>
        </authorList>
    </citation>
    <scope>NUCLEOTIDE SEQUENCE [LARGE SCALE GENOMIC DNA]</scope>
    <source>
        <strain evidence="1 2">PLGBS17</strain>
    </source>
</reference>
<dbReference type="AlphaFoldDB" id="A0A3D8VW97"/>
<proteinExistence type="predicted"/>
<sequence length="34" mass="4170">MTTEKNRYLRILDDKIVKKLVKMLLFMLLWSLLC</sequence>
<evidence type="ECO:0000313" key="2">
    <source>
        <dbReference type="Proteomes" id="UP000256718"/>
    </source>
</evidence>
<comment type="caution">
    <text evidence="1">The sequence shown here is derived from an EMBL/GenBank/DDBJ whole genome shotgun (WGS) entry which is preliminary data.</text>
</comment>
<organism evidence="1 2">
    <name type="scientific">Streptococcus agalactiae</name>
    <dbReference type="NCBI Taxonomy" id="1311"/>
    <lineage>
        <taxon>Bacteria</taxon>
        <taxon>Bacillati</taxon>
        <taxon>Bacillota</taxon>
        <taxon>Bacilli</taxon>
        <taxon>Lactobacillales</taxon>
        <taxon>Streptococcaceae</taxon>
        <taxon>Streptococcus</taxon>
    </lineage>
</organism>
<dbReference type="Proteomes" id="UP000256718">
    <property type="component" value="Unassembled WGS sequence"/>
</dbReference>
<evidence type="ECO:0000313" key="1">
    <source>
        <dbReference type="EMBL" id="RDY79057.1"/>
    </source>
</evidence>
<protein>
    <submittedName>
        <fullName evidence="1">Uncharacterized protein</fullName>
    </submittedName>
</protein>
<dbReference type="EMBL" id="QHGZ01000206">
    <property type="protein sequence ID" value="RDY79057.1"/>
    <property type="molecule type" value="Genomic_DNA"/>
</dbReference>
<accession>A0A3D8VW97</accession>
<gene>
    <name evidence="1" type="ORF">C4618_09965</name>
</gene>